<dbReference type="Gene3D" id="3.30.160.60">
    <property type="entry name" value="Classic Zinc Finger"/>
    <property type="match status" value="1"/>
</dbReference>
<comment type="subcellular location">
    <subcellularLocation>
        <location evidence="1">Cell junction</location>
    </subcellularLocation>
</comment>
<dbReference type="EMBL" id="LR899534">
    <property type="protein sequence ID" value="CAD7240253.1"/>
    <property type="molecule type" value="Genomic_DNA"/>
</dbReference>
<feature type="region of interest" description="Disordered" evidence="7">
    <location>
        <begin position="733"/>
        <end position="783"/>
    </location>
</feature>
<organism evidence="9">
    <name type="scientific">Darwinula stevensoni</name>
    <dbReference type="NCBI Taxonomy" id="69355"/>
    <lineage>
        <taxon>Eukaryota</taxon>
        <taxon>Metazoa</taxon>
        <taxon>Ecdysozoa</taxon>
        <taxon>Arthropoda</taxon>
        <taxon>Crustacea</taxon>
        <taxon>Oligostraca</taxon>
        <taxon>Ostracoda</taxon>
        <taxon>Podocopa</taxon>
        <taxon>Podocopida</taxon>
        <taxon>Darwinulocopina</taxon>
        <taxon>Darwinuloidea</taxon>
        <taxon>Darwinulidae</taxon>
        <taxon>Darwinula</taxon>
    </lineage>
</organism>
<dbReference type="InterPro" id="IPR013087">
    <property type="entry name" value="Znf_C2H2_type"/>
</dbReference>
<dbReference type="PANTHER" id="PTHR14826">
    <property type="entry name" value="ANGIOMOTIN"/>
    <property type="match status" value="1"/>
</dbReference>
<dbReference type="OrthoDB" id="5974715at2759"/>
<dbReference type="GO" id="GO:0030334">
    <property type="term" value="P:regulation of cell migration"/>
    <property type="evidence" value="ECO:0007669"/>
    <property type="project" value="TreeGrafter"/>
</dbReference>
<dbReference type="Proteomes" id="UP000677054">
    <property type="component" value="Unassembled WGS sequence"/>
</dbReference>
<reference evidence="9" key="1">
    <citation type="submission" date="2020-11" db="EMBL/GenBank/DDBJ databases">
        <authorList>
            <person name="Tran Van P."/>
        </authorList>
    </citation>
    <scope>NUCLEOTIDE SEQUENCE</scope>
</reference>
<feature type="region of interest" description="Disordered" evidence="7">
    <location>
        <begin position="1218"/>
        <end position="1242"/>
    </location>
</feature>
<keyword evidence="4" id="KW-0965">Cell junction</keyword>
<feature type="compositionally biased region" description="Basic residues" evidence="7">
    <location>
        <begin position="733"/>
        <end position="745"/>
    </location>
</feature>
<dbReference type="GO" id="GO:0008270">
    <property type="term" value="F:zinc ion binding"/>
    <property type="evidence" value="ECO:0007669"/>
    <property type="project" value="UniProtKB-KW"/>
</dbReference>
<keyword evidence="10" id="KW-1185">Reference proteome</keyword>
<evidence type="ECO:0000256" key="3">
    <source>
        <dbReference type="ARBA" id="ARBA00022553"/>
    </source>
</evidence>
<dbReference type="GO" id="GO:0005923">
    <property type="term" value="C:bicellular tight junction"/>
    <property type="evidence" value="ECO:0007669"/>
    <property type="project" value="TreeGrafter"/>
</dbReference>
<feature type="region of interest" description="Disordered" evidence="7">
    <location>
        <begin position="912"/>
        <end position="966"/>
    </location>
</feature>
<feature type="region of interest" description="Disordered" evidence="7">
    <location>
        <begin position="97"/>
        <end position="117"/>
    </location>
</feature>
<dbReference type="PANTHER" id="PTHR14826:SF14">
    <property type="entry name" value="ANGIOMOTIN_C DOMAIN-CONTAINING PROTEIN"/>
    <property type="match status" value="1"/>
</dbReference>
<proteinExistence type="inferred from homology"/>
<feature type="compositionally biased region" description="Polar residues" evidence="7">
    <location>
        <begin position="919"/>
        <end position="931"/>
    </location>
</feature>
<feature type="domain" description="C2H2-type" evidence="8">
    <location>
        <begin position="1291"/>
        <end position="1319"/>
    </location>
</feature>
<feature type="domain" description="C2H2-type" evidence="8">
    <location>
        <begin position="1006"/>
        <end position="1035"/>
    </location>
</feature>
<evidence type="ECO:0000256" key="6">
    <source>
        <dbReference type="PROSITE-ProRule" id="PRU00042"/>
    </source>
</evidence>
<evidence type="ECO:0000256" key="4">
    <source>
        <dbReference type="ARBA" id="ARBA00022949"/>
    </source>
</evidence>
<keyword evidence="6" id="KW-0479">Metal-binding</keyword>
<dbReference type="PROSITE" id="PS00028">
    <property type="entry name" value="ZINC_FINGER_C2H2_1"/>
    <property type="match status" value="3"/>
</dbReference>
<evidence type="ECO:0000256" key="2">
    <source>
        <dbReference type="ARBA" id="ARBA00010300"/>
    </source>
</evidence>
<evidence type="ECO:0000313" key="9">
    <source>
        <dbReference type="EMBL" id="CAD7240253.1"/>
    </source>
</evidence>
<dbReference type="Pfam" id="PF12240">
    <property type="entry name" value="Angiomotin_C"/>
    <property type="match status" value="1"/>
</dbReference>
<feature type="domain" description="C2H2-type" evidence="8">
    <location>
        <begin position="1185"/>
        <end position="1214"/>
    </location>
</feature>
<accession>A0A7R8X0G9</accession>
<feature type="compositionally biased region" description="Basic and acidic residues" evidence="7">
    <location>
        <begin position="802"/>
        <end position="812"/>
    </location>
</feature>
<feature type="compositionally biased region" description="Low complexity" evidence="7">
    <location>
        <begin position="746"/>
        <end position="755"/>
    </location>
</feature>
<protein>
    <recommendedName>
        <fullName evidence="8">C2H2-type domain-containing protein</fullName>
    </recommendedName>
</protein>
<feature type="compositionally biased region" description="Polar residues" evidence="7">
    <location>
        <begin position="1096"/>
        <end position="1106"/>
    </location>
</feature>
<gene>
    <name evidence="9" type="ORF">DSTB1V02_LOCUS282</name>
</gene>
<dbReference type="EMBL" id="CAJPEV010000017">
    <property type="protein sequence ID" value="CAG0878861.1"/>
    <property type="molecule type" value="Genomic_DNA"/>
</dbReference>
<dbReference type="SMART" id="SM00355">
    <property type="entry name" value="ZnF_C2H2"/>
    <property type="match status" value="5"/>
</dbReference>
<name>A0A7R8X0G9_9CRUS</name>
<feature type="compositionally biased region" description="Acidic residues" evidence="7">
    <location>
        <begin position="814"/>
        <end position="823"/>
    </location>
</feature>
<dbReference type="GO" id="GO:0031410">
    <property type="term" value="C:cytoplasmic vesicle"/>
    <property type="evidence" value="ECO:0007669"/>
    <property type="project" value="TreeGrafter"/>
</dbReference>
<dbReference type="InterPro" id="IPR009114">
    <property type="entry name" value="Angiomotin"/>
</dbReference>
<feature type="region of interest" description="Disordered" evidence="7">
    <location>
        <begin position="798"/>
        <end position="829"/>
    </location>
</feature>
<feature type="compositionally biased region" description="Low complexity" evidence="7">
    <location>
        <begin position="773"/>
        <end position="783"/>
    </location>
</feature>
<dbReference type="GO" id="GO:0030036">
    <property type="term" value="P:actin cytoskeleton organization"/>
    <property type="evidence" value="ECO:0007669"/>
    <property type="project" value="TreeGrafter"/>
</dbReference>
<keyword evidence="6" id="KW-0862">Zinc</keyword>
<dbReference type="PRINTS" id="PR01807">
    <property type="entry name" value="ANGIOMOTIN"/>
</dbReference>
<comment type="similarity">
    <text evidence="2">Belongs to the angiomotin family.</text>
</comment>
<evidence type="ECO:0000256" key="7">
    <source>
        <dbReference type="SAM" id="MobiDB-lite"/>
    </source>
</evidence>
<keyword evidence="3" id="KW-0597">Phosphoprotein</keyword>
<feature type="region of interest" description="Disordered" evidence="7">
    <location>
        <begin position="1075"/>
        <end position="1106"/>
    </location>
</feature>
<keyword evidence="5" id="KW-0175">Coiled coil</keyword>
<evidence type="ECO:0000259" key="8">
    <source>
        <dbReference type="PROSITE" id="PS50157"/>
    </source>
</evidence>
<feature type="region of interest" description="Disordered" evidence="7">
    <location>
        <begin position="573"/>
        <end position="603"/>
    </location>
</feature>
<sequence length="1420" mass="158303">MSSSKQSGSYSPYRAVNQAYVNVPNSTTTTSGASYRGHGILSVGLGLGPPNVTAGANSQGGYISAISMNQHQSFSGSETDVSTSTENLTHEEKYFLRHTTRQEPQGEEGTSTGSYGYDASGRSYDASSCNTMIIHSDSILDEKFDAGLPTESRYASSSGLDTPKLPPPYSIALQSKQNTPVYSTSASGMSRGSSTSRAVSSQGLGFLGSKLNSSLQEITEIPSHYLDQSQVLKHLAKEVRVPIPTVCSSPALSTSTPTPTPTPATQESNQRLLESIYNLNISAESKMELVHKLGLSAALSESMGMVKHGSWRQGEVEITELKSPERLTLSLSRSQPDLTKLELLPHSDNDLKLEALSPGGEKEMIDMLSQENSALKLELEMYHKRVAKLQKFELELQKVQQSHEFLVKSSERREILEKTARQRLQNEIRRLQSLNKHLSEQLDLTLSQLGRRGSGDSQDDQQRDLRKQDIFITQLISQNRELATCKERQEIELAAQRATLQEQRQYIDVLDSALTNAQANVVRLEEDCRKKQVYVERVAQLQRSLSSLQLSSDRRQDMELRLRQQLEKEIADLRAEKEEREKGRGKEDGEKARDAREESGETKEELKQLVRSLEEKILMLEDETTRWEQRYLEESALRQLAIDAASMPKDAKIAALEKTSQQSEKLIAQARSDKVKHLEELHSLNKKNSQYEERIKDLESKLGEKEAMIKVLERHSHEKDVVYQSFMFQHRTSHAHSHSHSHSHSRSILSARSASNDQLDSVMGGGRHGKAASLSLEPSVSSPTLPLSTWMMEIPKVKHKGKDADRESKSSESNDQEANEPDSDLGKSLLTSCPQGELCSITLPHLNVRTLNALVGLLYGDTLRRMSSTDVIELLNVAVELKIHPLVDFLTSTLTSSLQGEGSEDDVITIDEDEDQGPLSVSTEPGTSGATTEEEQVLRPSAEPSQAGCSSLAYEHEQGPSESFTQRGYRSRFTCRACGRQFSSRRHLHQHSVQAHNKNSSKKNWWKCQHCNRAFSSVGTYTVHQKHCPDDGGKNERRQRLASYAPKLESLRPFAGRAVLKMEAPRLSTGRAALKMEAPQSSTARTPRIKVESPLEGSSQMQQAGRSGSQQRAFFCTNCKTSVVGYDTYKHHVYLCSGDETSGHPCPDCKTWFARRLILEAHRTSSCPQALIRKGKVSQEEYDQLKCSNCDKVFDNYKGWFLHKRRMVHFLDKESAAAAQNRSPLPPTLKRMSDPSGNSKKMTARKSSIGLSCSYCHKVQLSDTVRRQHERRCSTRYVLYGLISEEESQSLCCNSCNKSFTRYQDVVRHKSQAHRLQERMAEFLSLHVNAELPRGINPDAIPNGEDVVDVEDPPLEYVNAEADVTEGAPPTPQPRIVAVCSLANERSFINDIAAFNDVEPPLLNSTGTHDSESSTSDIAL</sequence>
<keyword evidence="6" id="KW-0863">Zinc-finger</keyword>
<evidence type="ECO:0000256" key="5">
    <source>
        <dbReference type="ARBA" id="ARBA00023054"/>
    </source>
</evidence>
<evidence type="ECO:0000256" key="1">
    <source>
        <dbReference type="ARBA" id="ARBA00004282"/>
    </source>
</evidence>
<dbReference type="InterPro" id="IPR024646">
    <property type="entry name" value="Angiomotin_C"/>
</dbReference>
<dbReference type="InterPro" id="IPR051747">
    <property type="entry name" value="Angiomotin-like"/>
</dbReference>
<dbReference type="GO" id="GO:0005886">
    <property type="term" value="C:plasma membrane"/>
    <property type="evidence" value="ECO:0007669"/>
    <property type="project" value="TreeGrafter"/>
</dbReference>
<dbReference type="PROSITE" id="PS50157">
    <property type="entry name" value="ZINC_FINGER_C2H2_2"/>
    <property type="match status" value="4"/>
</dbReference>
<feature type="domain" description="C2H2-type" evidence="8">
    <location>
        <begin position="973"/>
        <end position="1001"/>
    </location>
</feature>
<feature type="region of interest" description="Disordered" evidence="7">
    <location>
        <begin position="249"/>
        <end position="268"/>
    </location>
</feature>
<evidence type="ECO:0000313" key="10">
    <source>
        <dbReference type="Proteomes" id="UP000677054"/>
    </source>
</evidence>